<reference evidence="13" key="2">
    <citation type="submission" date="2025-08" db="UniProtKB">
        <authorList>
            <consortium name="Ensembl"/>
        </authorList>
    </citation>
    <scope>IDENTIFICATION</scope>
</reference>
<evidence type="ECO:0000256" key="4">
    <source>
        <dbReference type="ARBA" id="ARBA00022525"/>
    </source>
</evidence>
<evidence type="ECO:0000256" key="11">
    <source>
        <dbReference type="SAM" id="Phobius"/>
    </source>
</evidence>
<evidence type="ECO:0000256" key="9">
    <source>
        <dbReference type="ARBA" id="ARBA00044778"/>
    </source>
</evidence>
<name>F7BJX5_MONDO</name>
<keyword evidence="11" id="KW-0812">Transmembrane</keyword>
<dbReference type="GO" id="GO:0005615">
    <property type="term" value="C:extracellular space"/>
    <property type="evidence" value="ECO:0000318"/>
    <property type="project" value="GO_Central"/>
</dbReference>
<dbReference type="RefSeq" id="XP_001373402.1">
    <property type="nucleotide sequence ID" value="XM_001373365.4"/>
</dbReference>
<evidence type="ECO:0000256" key="10">
    <source>
        <dbReference type="ARBA" id="ARBA00044825"/>
    </source>
</evidence>
<protein>
    <recommendedName>
        <fullName evidence="9">Surfactant protein C</fullName>
    </recommendedName>
    <alternativeName>
        <fullName evidence="10">Pulmonary surfactant-associated protein C</fullName>
    </alternativeName>
</protein>
<dbReference type="FunCoup" id="F7BJX5">
    <property type="interactions" value="45"/>
</dbReference>
<dbReference type="PANTHER" id="PTHR10800:SF4">
    <property type="entry name" value="PULMONARY SURFACTANT-ASSOCIATED PROTEIN C"/>
    <property type="match status" value="1"/>
</dbReference>
<evidence type="ECO:0000313" key="13">
    <source>
        <dbReference type="Ensembl" id="ENSMODP00000011938.2"/>
    </source>
</evidence>
<dbReference type="GeneTree" id="ENSGT00390000017162"/>
<keyword evidence="6" id="KW-0564">Palmitate</keyword>
<dbReference type="GeneID" id="100030529"/>
<keyword evidence="3" id="KW-0767">Surface film</keyword>
<comment type="function">
    <text evidence="1">Pulmonary surfactant associated proteins promote alveolar stability by lowering the surface tension at the air-liquid interface in the peripheral air spaces.</text>
</comment>
<dbReference type="OMA" id="WRHRACY"/>
<dbReference type="Pfam" id="PF08999">
    <property type="entry name" value="SP_C-Propep"/>
    <property type="match status" value="1"/>
</dbReference>
<dbReference type="HOGENOM" id="CLU_087015_0_0_1"/>
<dbReference type="PANTHER" id="PTHR10800">
    <property type="entry name" value="PULMONARY SURFACTANT-ASSOCIATED PROTEIN C"/>
    <property type="match status" value="1"/>
</dbReference>
<dbReference type="eggNOG" id="ENOG502S6QH">
    <property type="taxonomic scope" value="Eukaryota"/>
</dbReference>
<keyword evidence="5" id="KW-0305">Gaseous exchange</keyword>
<evidence type="ECO:0000256" key="5">
    <source>
        <dbReference type="ARBA" id="ARBA00022713"/>
    </source>
</evidence>
<dbReference type="GO" id="GO:0097208">
    <property type="term" value="C:alveolar lamellar body"/>
    <property type="evidence" value="ECO:0000318"/>
    <property type="project" value="GO_Central"/>
</dbReference>
<dbReference type="InterPro" id="IPR007084">
    <property type="entry name" value="BRICHOS_dom"/>
</dbReference>
<dbReference type="GO" id="GO:0042802">
    <property type="term" value="F:identical protein binding"/>
    <property type="evidence" value="ECO:0007669"/>
    <property type="project" value="Ensembl"/>
</dbReference>
<accession>F7BJX5</accession>
<dbReference type="Pfam" id="PF04089">
    <property type="entry name" value="BRICHOS"/>
    <property type="match status" value="1"/>
</dbReference>
<dbReference type="PROSITE" id="PS50869">
    <property type="entry name" value="BRICHOS"/>
    <property type="match status" value="1"/>
</dbReference>
<keyword evidence="11" id="KW-1133">Transmembrane helix</keyword>
<dbReference type="KEGG" id="mdo:100030529"/>
<evidence type="ECO:0000259" key="12">
    <source>
        <dbReference type="PROSITE" id="PS50869"/>
    </source>
</evidence>
<keyword evidence="8" id="KW-0449">Lipoprotein</keyword>
<dbReference type="OrthoDB" id="9888901at2759"/>
<keyword evidence="11" id="KW-0472">Membrane</keyword>
<evidence type="ECO:0000313" key="14">
    <source>
        <dbReference type="Proteomes" id="UP000002280"/>
    </source>
</evidence>
<keyword evidence="14" id="KW-1185">Reference proteome</keyword>
<dbReference type="Gene3D" id="3.30.390.150">
    <property type="match status" value="1"/>
</dbReference>
<evidence type="ECO:0000256" key="6">
    <source>
        <dbReference type="ARBA" id="ARBA00023139"/>
    </source>
</evidence>
<gene>
    <name evidence="13" type="primary">SFTPC</name>
</gene>
<evidence type="ECO:0000256" key="8">
    <source>
        <dbReference type="ARBA" id="ARBA00023288"/>
    </source>
</evidence>
<evidence type="ECO:0000256" key="2">
    <source>
        <dbReference type="ARBA" id="ARBA00004364"/>
    </source>
</evidence>
<evidence type="ECO:0000256" key="7">
    <source>
        <dbReference type="ARBA" id="ARBA00023157"/>
    </source>
</evidence>
<dbReference type="Ensembl" id="ENSMODT00000012162.3">
    <property type="protein sequence ID" value="ENSMODP00000011938.2"/>
    <property type="gene ID" value="ENSMODG00000009553.3"/>
</dbReference>
<dbReference type="SMART" id="SM00019">
    <property type="entry name" value="SF_P"/>
    <property type="match status" value="1"/>
</dbReference>
<evidence type="ECO:0000256" key="1">
    <source>
        <dbReference type="ARBA" id="ARBA00002263"/>
    </source>
</evidence>
<proteinExistence type="predicted"/>
<sequence length="193" mass="21028">MDVGTKEALMESALPPPDYSATPQGRFKIPCCPLPLKRLLIIVVVVVLVVVVIVGALLMGLHMSQKHTEMVLEMSMGGSDIQQRLALNRHEGAISTFSIGSSGTVVYDYYRLLIAYKPALGATCYFTQMAPEDIPSLDVITRKFQNHLAKPSLPTANLDQEEDSHASSESQVDPAFLGTTMNVLCGEVPAYYI</sequence>
<dbReference type="SMART" id="SM01039">
    <property type="entry name" value="BRICHOS"/>
    <property type="match status" value="1"/>
</dbReference>
<dbReference type="InterPro" id="IPR015091">
    <property type="entry name" value="Surfactant_protein_propep"/>
</dbReference>
<keyword evidence="4" id="KW-0964">Secreted</keyword>
<reference evidence="13 14" key="1">
    <citation type="journal article" date="2007" name="Nature">
        <title>Genome of the marsupial Monodelphis domestica reveals innovation in non-coding sequences.</title>
        <authorList>
            <person name="Mikkelsen T.S."/>
            <person name="Wakefield M.J."/>
            <person name="Aken B."/>
            <person name="Amemiya C.T."/>
            <person name="Chang J.L."/>
            <person name="Duke S."/>
            <person name="Garber M."/>
            <person name="Gentles A.J."/>
            <person name="Goodstadt L."/>
            <person name="Heger A."/>
            <person name="Jurka J."/>
            <person name="Kamal M."/>
            <person name="Mauceli E."/>
            <person name="Searle S.M."/>
            <person name="Sharpe T."/>
            <person name="Baker M.L."/>
            <person name="Batzer M.A."/>
            <person name="Benos P.V."/>
            <person name="Belov K."/>
            <person name="Clamp M."/>
            <person name="Cook A."/>
            <person name="Cuff J."/>
            <person name="Das R."/>
            <person name="Davidow L."/>
            <person name="Deakin J.E."/>
            <person name="Fazzari M.J."/>
            <person name="Glass J.L."/>
            <person name="Grabherr M."/>
            <person name="Greally J.M."/>
            <person name="Gu W."/>
            <person name="Hore T.A."/>
            <person name="Huttley G.A."/>
            <person name="Kleber M."/>
            <person name="Jirtle R.L."/>
            <person name="Koina E."/>
            <person name="Lee J.T."/>
            <person name="Mahony S."/>
            <person name="Marra M.A."/>
            <person name="Miller R.D."/>
            <person name="Nicholls R.D."/>
            <person name="Oda M."/>
            <person name="Papenfuss A.T."/>
            <person name="Parra Z.E."/>
            <person name="Pollock D.D."/>
            <person name="Ray D.A."/>
            <person name="Schein J.E."/>
            <person name="Speed T.P."/>
            <person name="Thompson K."/>
            <person name="VandeBerg J.L."/>
            <person name="Wade C.M."/>
            <person name="Walker J.A."/>
            <person name="Waters P.D."/>
            <person name="Webber C."/>
            <person name="Weidman J.R."/>
            <person name="Xie X."/>
            <person name="Zody M.C."/>
            <person name="Baldwin J."/>
            <person name="Abdouelleil A."/>
            <person name="Abdulkadir J."/>
            <person name="Abebe A."/>
            <person name="Abera B."/>
            <person name="Abreu J."/>
            <person name="Acer S.C."/>
            <person name="Aftuck L."/>
            <person name="Alexander A."/>
            <person name="An P."/>
            <person name="Anderson E."/>
            <person name="Anderson S."/>
            <person name="Arachi H."/>
            <person name="Azer M."/>
            <person name="Bachantsang P."/>
            <person name="Barry A."/>
            <person name="Bayul T."/>
            <person name="Berlin A."/>
            <person name="Bessette D."/>
            <person name="Bloom T."/>
            <person name="Bloom T."/>
            <person name="Boguslavskiy L."/>
            <person name="Bonnet C."/>
            <person name="Boukhgalter B."/>
            <person name="Bourzgui I."/>
            <person name="Brown A."/>
            <person name="Cahill P."/>
            <person name="Channer S."/>
            <person name="Cheshatsang Y."/>
            <person name="Chuda L."/>
            <person name="Citroen M."/>
            <person name="Collymore A."/>
            <person name="Cooke P."/>
            <person name="Costello M."/>
            <person name="D'Aco K."/>
            <person name="Daza R."/>
            <person name="De Haan G."/>
            <person name="DeGray S."/>
            <person name="DeMaso C."/>
            <person name="Dhargay N."/>
            <person name="Dooley K."/>
            <person name="Dooley E."/>
            <person name="Doricent M."/>
            <person name="Dorje P."/>
            <person name="Dorjee K."/>
            <person name="Dupes A."/>
            <person name="Elong R."/>
            <person name="Falk J."/>
            <person name="Farina A."/>
            <person name="Faro S."/>
            <person name="Ferguson D."/>
            <person name="Fisher S."/>
            <person name="Foley C.D."/>
            <person name="Franke A."/>
            <person name="Friedrich D."/>
            <person name="Gadbois L."/>
            <person name="Gearin G."/>
            <person name="Gearin C.R."/>
            <person name="Giannoukos G."/>
            <person name="Goode T."/>
            <person name="Graham J."/>
            <person name="Grandbois E."/>
            <person name="Grewal S."/>
            <person name="Gyaltsen K."/>
            <person name="Hafez N."/>
            <person name="Hagos B."/>
            <person name="Hall J."/>
            <person name="Henson C."/>
            <person name="Hollinger A."/>
            <person name="Honan T."/>
            <person name="Huard M.D."/>
            <person name="Hughes L."/>
            <person name="Hurhula B."/>
            <person name="Husby M.E."/>
            <person name="Kamat A."/>
            <person name="Kanga B."/>
            <person name="Kashin S."/>
            <person name="Khazanovich D."/>
            <person name="Kisner P."/>
            <person name="Lance K."/>
            <person name="Lara M."/>
            <person name="Lee W."/>
            <person name="Lennon N."/>
            <person name="Letendre F."/>
            <person name="LeVine R."/>
            <person name="Lipovsky A."/>
            <person name="Liu X."/>
            <person name="Liu J."/>
            <person name="Liu S."/>
            <person name="Lokyitsang T."/>
            <person name="Lokyitsang Y."/>
            <person name="Lubonja R."/>
            <person name="Lui A."/>
            <person name="MacDonald P."/>
            <person name="Magnisalis V."/>
            <person name="Maru K."/>
            <person name="Matthews C."/>
            <person name="McCusker W."/>
            <person name="McDonough S."/>
            <person name="Mehta T."/>
            <person name="Meldrim J."/>
            <person name="Meneus L."/>
            <person name="Mihai O."/>
            <person name="Mihalev A."/>
            <person name="Mihova T."/>
            <person name="Mittelman R."/>
            <person name="Mlenga V."/>
            <person name="Montmayeur A."/>
            <person name="Mulrain L."/>
            <person name="Navidi A."/>
            <person name="Naylor J."/>
            <person name="Negash T."/>
            <person name="Nguyen T."/>
            <person name="Nguyen N."/>
            <person name="Nicol R."/>
            <person name="Norbu C."/>
            <person name="Norbu N."/>
            <person name="Novod N."/>
            <person name="O'Neill B."/>
            <person name="Osman S."/>
            <person name="Markiewicz E."/>
            <person name="Oyono O.L."/>
            <person name="Patti C."/>
            <person name="Phunkhang P."/>
            <person name="Pierre F."/>
            <person name="Priest M."/>
            <person name="Raghuraman S."/>
            <person name="Rege F."/>
            <person name="Reyes R."/>
            <person name="Rise C."/>
            <person name="Rogov P."/>
            <person name="Ross K."/>
            <person name="Ryan E."/>
            <person name="Settipalli S."/>
            <person name="Shea T."/>
            <person name="Sherpa N."/>
            <person name="Shi L."/>
            <person name="Shih D."/>
            <person name="Sparrow T."/>
            <person name="Spaulding J."/>
            <person name="Stalker J."/>
            <person name="Stange-Thomann N."/>
            <person name="Stavropoulos S."/>
            <person name="Stone C."/>
            <person name="Strader C."/>
            <person name="Tesfaye S."/>
            <person name="Thomson T."/>
            <person name="Thoulutsang Y."/>
            <person name="Thoulutsang D."/>
            <person name="Topham K."/>
            <person name="Topping I."/>
            <person name="Tsamla T."/>
            <person name="Vassiliev H."/>
            <person name="Vo A."/>
            <person name="Wangchuk T."/>
            <person name="Wangdi T."/>
            <person name="Weiand M."/>
            <person name="Wilkinson J."/>
            <person name="Wilson A."/>
            <person name="Yadav S."/>
            <person name="Young G."/>
            <person name="Yu Q."/>
            <person name="Zembek L."/>
            <person name="Zhong D."/>
            <person name="Zimmer A."/>
            <person name="Zwirko Z."/>
            <person name="Jaffe D.B."/>
            <person name="Alvarez P."/>
            <person name="Brockman W."/>
            <person name="Butler J."/>
            <person name="Chin C."/>
            <person name="Gnerre S."/>
            <person name="MacCallum I."/>
            <person name="Graves J.A."/>
            <person name="Ponting C.P."/>
            <person name="Breen M."/>
            <person name="Samollow P.B."/>
            <person name="Lander E.S."/>
            <person name="Lindblad-Toh K."/>
        </authorList>
    </citation>
    <scope>NUCLEOTIDE SEQUENCE [LARGE SCALE GENOMIC DNA]</scope>
</reference>
<feature type="transmembrane region" description="Helical" evidence="11">
    <location>
        <begin position="39"/>
        <end position="61"/>
    </location>
</feature>
<feature type="domain" description="BRICHOS" evidence="12">
    <location>
        <begin position="97"/>
        <end position="193"/>
    </location>
</feature>
<dbReference type="STRING" id="13616.ENSMODP00000011938"/>
<organism evidence="13 14">
    <name type="scientific">Monodelphis domestica</name>
    <name type="common">Gray short-tailed opossum</name>
    <dbReference type="NCBI Taxonomy" id="13616"/>
    <lineage>
        <taxon>Eukaryota</taxon>
        <taxon>Metazoa</taxon>
        <taxon>Chordata</taxon>
        <taxon>Craniata</taxon>
        <taxon>Vertebrata</taxon>
        <taxon>Euteleostomi</taxon>
        <taxon>Mammalia</taxon>
        <taxon>Metatheria</taxon>
        <taxon>Didelphimorphia</taxon>
        <taxon>Didelphidae</taxon>
        <taxon>Monodelphis</taxon>
    </lineage>
</organism>
<dbReference type="CTD" id="6440"/>
<dbReference type="GO" id="GO:0007585">
    <property type="term" value="P:respiratory gaseous exchange by respiratory system"/>
    <property type="evidence" value="ECO:0007669"/>
    <property type="project" value="UniProtKB-KW"/>
</dbReference>
<evidence type="ECO:0000256" key="3">
    <source>
        <dbReference type="ARBA" id="ARBA00022439"/>
    </source>
</evidence>
<keyword evidence="7" id="KW-1015">Disulfide bond</keyword>
<dbReference type="AlphaFoldDB" id="F7BJX5"/>
<dbReference type="Bgee" id="ENSMODG00000009553">
    <property type="expression patterns" value="Expressed in lung and 16 other cell types or tissues"/>
</dbReference>
<dbReference type="InterPro" id="IPR001729">
    <property type="entry name" value="SP-C"/>
</dbReference>
<dbReference type="Proteomes" id="UP000002280">
    <property type="component" value="Chromosome 1"/>
</dbReference>
<comment type="subcellular location">
    <subcellularLocation>
        <location evidence="2">Secreted</location>
        <location evidence="2">Extracellular space</location>
        <location evidence="2">Surface film</location>
    </subcellularLocation>
</comment>
<dbReference type="InParanoid" id="F7BJX5"/>
<reference evidence="13" key="3">
    <citation type="submission" date="2025-09" db="UniProtKB">
        <authorList>
            <consortium name="Ensembl"/>
        </authorList>
    </citation>
    <scope>IDENTIFICATION</scope>
</reference>